<proteinExistence type="predicted"/>
<evidence type="ECO:0000313" key="2">
    <source>
        <dbReference type="Proteomes" id="UP001165101"/>
    </source>
</evidence>
<accession>A0ACB5TQ02</accession>
<evidence type="ECO:0000313" key="1">
    <source>
        <dbReference type="EMBL" id="GME91614.1"/>
    </source>
</evidence>
<organism evidence="1 2">
    <name type="scientific">Candida boidinii</name>
    <name type="common">Yeast</name>
    <dbReference type="NCBI Taxonomy" id="5477"/>
    <lineage>
        <taxon>Eukaryota</taxon>
        <taxon>Fungi</taxon>
        <taxon>Dikarya</taxon>
        <taxon>Ascomycota</taxon>
        <taxon>Saccharomycotina</taxon>
        <taxon>Pichiomycetes</taxon>
        <taxon>Pichiales</taxon>
        <taxon>Pichiaceae</taxon>
        <taxon>Ogataea</taxon>
        <taxon>Ogataea/Candida clade</taxon>
    </lineage>
</organism>
<reference evidence="1" key="1">
    <citation type="submission" date="2023-04" db="EMBL/GenBank/DDBJ databases">
        <title>Candida boidinii NBRC 1967.</title>
        <authorList>
            <person name="Ichikawa N."/>
            <person name="Sato H."/>
            <person name="Tonouchi N."/>
        </authorList>
    </citation>
    <scope>NUCLEOTIDE SEQUENCE</scope>
    <source>
        <strain evidence="1">NBRC 1967</strain>
    </source>
</reference>
<keyword evidence="2" id="KW-1185">Reference proteome</keyword>
<sequence>MRQDKTRQDKTRQDKTRQDKTRQDKTRQDKTRQDKTRQDKTRQDKTRQDKTSFQLDHQVIREELKLTSCVNVIDTRNSAQSRCVLHFAFCVLWCRGSAVLAGFTGSHRLSQAAVRVANPASLATAGGLKVTSR</sequence>
<dbReference type="EMBL" id="BSXV01001060">
    <property type="protein sequence ID" value="GME91614.1"/>
    <property type="molecule type" value="Genomic_DNA"/>
</dbReference>
<gene>
    <name evidence="1" type="ORF">Cboi01_000237100</name>
</gene>
<comment type="caution">
    <text evidence="1">The sequence shown here is derived from an EMBL/GenBank/DDBJ whole genome shotgun (WGS) entry which is preliminary data.</text>
</comment>
<dbReference type="Proteomes" id="UP001165101">
    <property type="component" value="Unassembled WGS sequence"/>
</dbReference>
<protein>
    <submittedName>
        <fullName evidence="1">Unnamed protein product</fullName>
    </submittedName>
</protein>
<name>A0ACB5TQ02_CANBO</name>